<name>A0A1H8P082_9PROT</name>
<organism evidence="1 2">
    <name type="scientific">Nitrosospira multiformis</name>
    <dbReference type="NCBI Taxonomy" id="1231"/>
    <lineage>
        <taxon>Bacteria</taxon>
        <taxon>Pseudomonadati</taxon>
        <taxon>Pseudomonadota</taxon>
        <taxon>Betaproteobacteria</taxon>
        <taxon>Nitrosomonadales</taxon>
        <taxon>Nitrosomonadaceae</taxon>
        <taxon>Nitrosospira</taxon>
    </lineage>
</organism>
<proteinExistence type="predicted"/>
<dbReference type="EMBL" id="FOCT01000018">
    <property type="protein sequence ID" value="SEO35295.1"/>
    <property type="molecule type" value="Genomic_DNA"/>
</dbReference>
<evidence type="ECO:0000313" key="2">
    <source>
        <dbReference type="Proteomes" id="UP000183898"/>
    </source>
</evidence>
<dbReference type="Proteomes" id="UP000183898">
    <property type="component" value="Unassembled WGS sequence"/>
</dbReference>
<sequence length="44" mass="5001">MQSSLFDSQGLDNLGDRLRDEGGSQEYLLIKQYEARPNNGRLSE</sequence>
<accession>A0A1H8P082</accession>
<evidence type="ECO:0000313" key="1">
    <source>
        <dbReference type="EMBL" id="SEO35295.1"/>
    </source>
</evidence>
<reference evidence="1 2" key="1">
    <citation type="submission" date="2016-10" db="EMBL/GenBank/DDBJ databases">
        <authorList>
            <person name="de Groot N.N."/>
        </authorList>
    </citation>
    <scope>NUCLEOTIDE SEQUENCE [LARGE SCALE GENOMIC DNA]</scope>
    <source>
        <strain evidence="1 2">Nl18</strain>
    </source>
</reference>
<dbReference type="AlphaFoldDB" id="A0A1H8P082"/>
<dbReference type="RefSeq" id="WP_302848435.1">
    <property type="nucleotide sequence ID" value="NZ_FOCT01000018.1"/>
</dbReference>
<protein>
    <submittedName>
        <fullName evidence="1">Uncharacterized protein</fullName>
    </submittedName>
</protein>
<gene>
    <name evidence="1" type="ORF">SAMN05216404_11840</name>
</gene>